<evidence type="ECO:0000313" key="3">
    <source>
        <dbReference type="Proteomes" id="UP000184300"/>
    </source>
</evidence>
<name>A0A1L9VHZ6_ASPGL</name>
<evidence type="ECO:0000313" key="2">
    <source>
        <dbReference type="EMBL" id="OJJ83558.1"/>
    </source>
</evidence>
<reference evidence="3" key="1">
    <citation type="journal article" date="2017" name="Genome Biol.">
        <title>Comparative genomics reveals high biological diversity and specific adaptations in the industrially and medically important fungal genus Aspergillus.</title>
        <authorList>
            <person name="de Vries R.P."/>
            <person name="Riley R."/>
            <person name="Wiebenga A."/>
            <person name="Aguilar-Osorio G."/>
            <person name="Amillis S."/>
            <person name="Uchima C.A."/>
            <person name="Anderluh G."/>
            <person name="Asadollahi M."/>
            <person name="Askin M."/>
            <person name="Barry K."/>
            <person name="Battaglia E."/>
            <person name="Bayram O."/>
            <person name="Benocci T."/>
            <person name="Braus-Stromeyer S.A."/>
            <person name="Caldana C."/>
            <person name="Canovas D."/>
            <person name="Cerqueira G.C."/>
            <person name="Chen F."/>
            <person name="Chen W."/>
            <person name="Choi C."/>
            <person name="Clum A."/>
            <person name="Dos Santos R.A."/>
            <person name="Damasio A.R."/>
            <person name="Diallinas G."/>
            <person name="Emri T."/>
            <person name="Fekete E."/>
            <person name="Flipphi M."/>
            <person name="Freyberg S."/>
            <person name="Gallo A."/>
            <person name="Gournas C."/>
            <person name="Habgood R."/>
            <person name="Hainaut M."/>
            <person name="Harispe M.L."/>
            <person name="Henrissat B."/>
            <person name="Hilden K.S."/>
            <person name="Hope R."/>
            <person name="Hossain A."/>
            <person name="Karabika E."/>
            <person name="Karaffa L."/>
            <person name="Karanyi Z."/>
            <person name="Krasevec N."/>
            <person name="Kuo A."/>
            <person name="Kusch H."/>
            <person name="LaButti K."/>
            <person name="Lagendijk E.L."/>
            <person name="Lapidus A."/>
            <person name="Levasseur A."/>
            <person name="Lindquist E."/>
            <person name="Lipzen A."/>
            <person name="Logrieco A.F."/>
            <person name="MacCabe A."/>
            <person name="Maekelae M.R."/>
            <person name="Malavazi I."/>
            <person name="Melin P."/>
            <person name="Meyer V."/>
            <person name="Mielnichuk N."/>
            <person name="Miskei M."/>
            <person name="Molnar A.P."/>
            <person name="Mule G."/>
            <person name="Ngan C.Y."/>
            <person name="Orejas M."/>
            <person name="Orosz E."/>
            <person name="Ouedraogo J.P."/>
            <person name="Overkamp K.M."/>
            <person name="Park H.-S."/>
            <person name="Perrone G."/>
            <person name="Piumi F."/>
            <person name="Punt P.J."/>
            <person name="Ram A.F."/>
            <person name="Ramon A."/>
            <person name="Rauscher S."/>
            <person name="Record E."/>
            <person name="Riano-Pachon D.M."/>
            <person name="Robert V."/>
            <person name="Roehrig J."/>
            <person name="Ruller R."/>
            <person name="Salamov A."/>
            <person name="Salih N.S."/>
            <person name="Samson R.A."/>
            <person name="Sandor E."/>
            <person name="Sanguinetti M."/>
            <person name="Schuetze T."/>
            <person name="Sepcic K."/>
            <person name="Shelest E."/>
            <person name="Sherlock G."/>
            <person name="Sophianopoulou V."/>
            <person name="Squina F.M."/>
            <person name="Sun H."/>
            <person name="Susca A."/>
            <person name="Todd R.B."/>
            <person name="Tsang A."/>
            <person name="Unkles S.E."/>
            <person name="van de Wiele N."/>
            <person name="van Rossen-Uffink D."/>
            <person name="Oliveira J.V."/>
            <person name="Vesth T.C."/>
            <person name="Visser J."/>
            <person name="Yu J.-H."/>
            <person name="Zhou M."/>
            <person name="Andersen M.R."/>
            <person name="Archer D.B."/>
            <person name="Baker S.E."/>
            <person name="Benoit I."/>
            <person name="Brakhage A.A."/>
            <person name="Braus G.H."/>
            <person name="Fischer R."/>
            <person name="Frisvad J.C."/>
            <person name="Goldman G.H."/>
            <person name="Houbraken J."/>
            <person name="Oakley B."/>
            <person name="Pocsi I."/>
            <person name="Scazzocchio C."/>
            <person name="Seiboth B."/>
            <person name="vanKuyk P.A."/>
            <person name="Wortman J."/>
            <person name="Dyer P.S."/>
            <person name="Grigoriev I.V."/>
        </authorList>
    </citation>
    <scope>NUCLEOTIDE SEQUENCE [LARGE SCALE GENOMIC DNA]</scope>
    <source>
        <strain evidence="3">CBS 516.65</strain>
    </source>
</reference>
<feature type="region of interest" description="Disordered" evidence="1">
    <location>
        <begin position="131"/>
        <end position="164"/>
    </location>
</feature>
<keyword evidence="3" id="KW-1185">Reference proteome</keyword>
<accession>A0A1L9VHZ6</accession>
<dbReference type="OrthoDB" id="4121058at2759"/>
<dbReference type="EMBL" id="KV878899">
    <property type="protein sequence ID" value="OJJ83558.1"/>
    <property type="molecule type" value="Genomic_DNA"/>
</dbReference>
<organism evidence="2 3">
    <name type="scientific">Aspergillus glaucus CBS 516.65</name>
    <dbReference type="NCBI Taxonomy" id="1160497"/>
    <lineage>
        <taxon>Eukaryota</taxon>
        <taxon>Fungi</taxon>
        <taxon>Dikarya</taxon>
        <taxon>Ascomycota</taxon>
        <taxon>Pezizomycotina</taxon>
        <taxon>Eurotiomycetes</taxon>
        <taxon>Eurotiomycetidae</taxon>
        <taxon>Eurotiales</taxon>
        <taxon>Aspergillaceae</taxon>
        <taxon>Aspergillus</taxon>
        <taxon>Aspergillus subgen. Aspergillus</taxon>
    </lineage>
</organism>
<sequence>MTFAAPVSNGKFSLAVDSFYVETSNHNLHRRATVPELQSLFDTSTANKTPDPVGHWYKAQLLHYGLAPSNNKAVAKMRLLDAVRGGGLEGPRDIVKVEGDLKREWKRKDKETMSGGSAGVGDAAAAAAAAGAGAGTKTAGGNKRKRDGEEESVPTPKATTAKKNQGCGFDTCGEGGDWCWNRCEKDCC</sequence>
<proteinExistence type="predicted"/>
<dbReference type="VEuPathDB" id="FungiDB:ASPGLDRAFT_26449"/>
<dbReference type="Proteomes" id="UP000184300">
    <property type="component" value="Unassembled WGS sequence"/>
</dbReference>
<protein>
    <submittedName>
        <fullName evidence="2">Uncharacterized protein</fullName>
    </submittedName>
</protein>
<dbReference type="GeneID" id="34459823"/>
<feature type="compositionally biased region" description="Low complexity" evidence="1">
    <location>
        <begin position="131"/>
        <end position="141"/>
    </location>
</feature>
<gene>
    <name evidence="2" type="ORF">ASPGLDRAFT_26449</name>
</gene>
<evidence type="ECO:0000256" key="1">
    <source>
        <dbReference type="SAM" id="MobiDB-lite"/>
    </source>
</evidence>
<dbReference type="RefSeq" id="XP_022400256.1">
    <property type="nucleotide sequence ID" value="XM_022543562.1"/>
</dbReference>
<dbReference type="AlphaFoldDB" id="A0A1L9VHZ6"/>